<name>A0ACB8B8R8_9AGAM</name>
<evidence type="ECO:0000313" key="2">
    <source>
        <dbReference type="Proteomes" id="UP000790709"/>
    </source>
</evidence>
<evidence type="ECO:0000313" key="1">
    <source>
        <dbReference type="EMBL" id="KAH7921603.1"/>
    </source>
</evidence>
<keyword evidence="2" id="KW-1185">Reference proteome</keyword>
<accession>A0ACB8B8R8</accession>
<gene>
    <name evidence="1" type="ORF">BV22DRAFT_721398</name>
</gene>
<reference evidence="1" key="1">
    <citation type="journal article" date="2021" name="New Phytol.">
        <title>Evolutionary innovations through gain and loss of genes in the ectomycorrhizal Boletales.</title>
        <authorList>
            <person name="Wu G."/>
            <person name="Miyauchi S."/>
            <person name="Morin E."/>
            <person name="Kuo A."/>
            <person name="Drula E."/>
            <person name="Varga T."/>
            <person name="Kohler A."/>
            <person name="Feng B."/>
            <person name="Cao Y."/>
            <person name="Lipzen A."/>
            <person name="Daum C."/>
            <person name="Hundley H."/>
            <person name="Pangilinan J."/>
            <person name="Johnson J."/>
            <person name="Barry K."/>
            <person name="LaButti K."/>
            <person name="Ng V."/>
            <person name="Ahrendt S."/>
            <person name="Min B."/>
            <person name="Choi I.G."/>
            <person name="Park H."/>
            <person name="Plett J.M."/>
            <person name="Magnuson J."/>
            <person name="Spatafora J.W."/>
            <person name="Nagy L.G."/>
            <person name="Henrissat B."/>
            <person name="Grigoriev I.V."/>
            <person name="Yang Z.L."/>
            <person name="Xu J."/>
            <person name="Martin F.M."/>
        </authorList>
    </citation>
    <scope>NUCLEOTIDE SEQUENCE</scope>
    <source>
        <strain evidence="1">KUC20120723A-06</strain>
    </source>
</reference>
<sequence>MPGLAGARIPRGVVSSVLTTLDATRSHQGSRKSGEMSLVIPLVLQRHADTAWISRSAGTSGVEANYIVAPVERAINLGDHAAQSNNMHLARMSPSRSWRPSDSQ</sequence>
<comment type="caution">
    <text evidence="1">The sequence shown here is derived from an EMBL/GenBank/DDBJ whole genome shotgun (WGS) entry which is preliminary data.</text>
</comment>
<dbReference type="EMBL" id="MU266519">
    <property type="protein sequence ID" value="KAH7921603.1"/>
    <property type="molecule type" value="Genomic_DNA"/>
</dbReference>
<organism evidence="1 2">
    <name type="scientific">Leucogyrophana mollusca</name>
    <dbReference type="NCBI Taxonomy" id="85980"/>
    <lineage>
        <taxon>Eukaryota</taxon>
        <taxon>Fungi</taxon>
        <taxon>Dikarya</taxon>
        <taxon>Basidiomycota</taxon>
        <taxon>Agaricomycotina</taxon>
        <taxon>Agaricomycetes</taxon>
        <taxon>Agaricomycetidae</taxon>
        <taxon>Boletales</taxon>
        <taxon>Boletales incertae sedis</taxon>
        <taxon>Leucogyrophana</taxon>
    </lineage>
</organism>
<proteinExistence type="predicted"/>
<dbReference type="Proteomes" id="UP000790709">
    <property type="component" value="Unassembled WGS sequence"/>
</dbReference>
<protein>
    <submittedName>
        <fullName evidence="1">Uncharacterized protein</fullName>
    </submittedName>
</protein>